<organism evidence="2 3">
    <name type="scientific">Mycobacterium lentiflavum</name>
    <dbReference type="NCBI Taxonomy" id="141349"/>
    <lineage>
        <taxon>Bacteria</taxon>
        <taxon>Bacillati</taxon>
        <taxon>Actinomycetota</taxon>
        <taxon>Actinomycetes</taxon>
        <taxon>Mycobacteriales</taxon>
        <taxon>Mycobacteriaceae</taxon>
        <taxon>Mycobacterium</taxon>
        <taxon>Mycobacterium simiae complex</taxon>
    </lineage>
</organism>
<dbReference type="PROSITE" id="PS50995">
    <property type="entry name" value="HTH_MARR_2"/>
    <property type="match status" value="1"/>
</dbReference>
<dbReference type="EMBL" id="CP092423">
    <property type="protein sequence ID" value="ULP44821.2"/>
    <property type="molecule type" value="Genomic_DNA"/>
</dbReference>
<keyword evidence="3" id="KW-1185">Reference proteome</keyword>
<dbReference type="Gene3D" id="1.10.10.10">
    <property type="entry name" value="Winged helix-like DNA-binding domain superfamily/Winged helix DNA-binding domain"/>
    <property type="match status" value="1"/>
</dbReference>
<dbReference type="InterPro" id="IPR036388">
    <property type="entry name" value="WH-like_DNA-bd_sf"/>
</dbReference>
<dbReference type="Proteomes" id="UP001055171">
    <property type="component" value="Chromosome"/>
</dbReference>
<accession>A0ABY3V2F4</accession>
<dbReference type="SUPFAM" id="SSF46785">
    <property type="entry name" value="Winged helix' DNA-binding domain"/>
    <property type="match status" value="1"/>
</dbReference>
<proteinExistence type="predicted"/>
<dbReference type="SMART" id="SM00347">
    <property type="entry name" value="HTH_MARR"/>
    <property type="match status" value="1"/>
</dbReference>
<dbReference type="PANTHER" id="PTHR33164:SF43">
    <property type="entry name" value="HTH-TYPE TRANSCRIPTIONAL REPRESSOR YETL"/>
    <property type="match status" value="1"/>
</dbReference>
<evidence type="ECO:0000313" key="3">
    <source>
        <dbReference type="Proteomes" id="UP001055171"/>
    </source>
</evidence>
<evidence type="ECO:0000259" key="1">
    <source>
        <dbReference type="PROSITE" id="PS50995"/>
    </source>
</evidence>
<reference evidence="2" key="1">
    <citation type="submission" date="2022-08" db="EMBL/GenBank/DDBJ databases">
        <title>Complete genome sequence of 14 non-tuberculosis mycobacteria type-strains.</title>
        <authorList>
            <person name="Igarashi Y."/>
            <person name="Osugi A."/>
            <person name="Mitarai S."/>
        </authorList>
    </citation>
    <scope>NUCLEOTIDE SEQUENCE</scope>
    <source>
        <strain evidence="2">ATCC 51985</strain>
    </source>
</reference>
<protein>
    <submittedName>
        <fullName evidence="2">MarR family winged helix-turn-helix transcriptional regulator</fullName>
    </submittedName>
</protein>
<dbReference type="RefSeq" id="WP_259608761.1">
    <property type="nucleotide sequence ID" value="NZ_CP092423.2"/>
</dbReference>
<dbReference type="InterPro" id="IPR036390">
    <property type="entry name" value="WH_DNA-bd_sf"/>
</dbReference>
<feature type="domain" description="HTH marR-type" evidence="1">
    <location>
        <begin position="1"/>
        <end position="122"/>
    </location>
</feature>
<gene>
    <name evidence="2" type="ORF">MJO58_13445</name>
</gene>
<dbReference type="Pfam" id="PF12802">
    <property type="entry name" value="MarR_2"/>
    <property type="match status" value="1"/>
</dbReference>
<name>A0ABY3V2F4_MYCLN</name>
<evidence type="ECO:0000313" key="2">
    <source>
        <dbReference type="EMBL" id="ULP44821.2"/>
    </source>
</evidence>
<dbReference type="PANTHER" id="PTHR33164">
    <property type="entry name" value="TRANSCRIPTIONAL REGULATOR, MARR FAMILY"/>
    <property type="match status" value="1"/>
</dbReference>
<dbReference type="InterPro" id="IPR000835">
    <property type="entry name" value="HTH_MarR-typ"/>
</dbReference>
<dbReference type="InterPro" id="IPR039422">
    <property type="entry name" value="MarR/SlyA-like"/>
</dbReference>
<sequence length="175" mass="19440">MLARRAAERHDLSSTQMRVLVWLYVGPPPTARSTALARELNVSDPTVSDAVAALTRKQLVARRRDPLDGRSQQLVLTPSGRRTAAMVSRWTAPAEVAASRLGRADAEVLLDCLVRLLGELHDADLVPISRACSTCVQLEILDAQQRRYWCRFYETSLPVDELRVDCVDHVPAPSQ</sequence>